<protein>
    <submittedName>
        <fullName evidence="4 5">Uncharacterized protein</fullName>
    </submittedName>
</protein>
<dbReference type="CTD" id="20195843"/>
<gene>
    <name evidence="5" type="primary">20195843</name>
    <name evidence="4" type="ORF">HELRODRAFT_123852</name>
</gene>
<accession>T1EGZ3</accession>
<dbReference type="GO" id="GO:0000976">
    <property type="term" value="F:transcription cis-regulatory region binding"/>
    <property type="evidence" value="ECO:0000318"/>
    <property type="project" value="GO_Central"/>
</dbReference>
<dbReference type="EnsemblMetazoa" id="HelroT123852">
    <property type="protein sequence ID" value="HelroP123852"/>
    <property type="gene ID" value="HelroG123852"/>
</dbReference>
<feature type="repeat" description="ANK" evidence="3">
    <location>
        <begin position="29"/>
        <end position="61"/>
    </location>
</feature>
<evidence type="ECO:0000256" key="2">
    <source>
        <dbReference type="ARBA" id="ARBA00023043"/>
    </source>
</evidence>
<dbReference type="SMART" id="SM00248">
    <property type="entry name" value="ANK"/>
    <property type="match status" value="5"/>
</dbReference>
<dbReference type="PROSITE" id="PS50297">
    <property type="entry name" value="ANK_REP_REGION"/>
    <property type="match status" value="2"/>
</dbReference>
<reference evidence="6" key="1">
    <citation type="submission" date="2012-12" db="EMBL/GenBank/DDBJ databases">
        <authorList>
            <person name="Hellsten U."/>
            <person name="Grimwood J."/>
            <person name="Chapman J.A."/>
            <person name="Shapiro H."/>
            <person name="Aerts A."/>
            <person name="Otillar R.P."/>
            <person name="Terry A.Y."/>
            <person name="Boore J.L."/>
            <person name="Simakov O."/>
            <person name="Marletaz F."/>
            <person name="Cho S.-J."/>
            <person name="Edsinger-Gonzales E."/>
            <person name="Havlak P."/>
            <person name="Kuo D.-H."/>
            <person name="Larsson T."/>
            <person name="Lv J."/>
            <person name="Arendt D."/>
            <person name="Savage R."/>
            <person name="Osoegawa K."/>
            <person name="de Jong P."/>
            <person name="Lindberg D.R."/>
            <person name="Seaver E.C."/>
            <person name="Weisblat D.A."/>
            <person name="Putnam N.H."/>
            <person name="Grigoriev I.V."/>
            <person name="Rokhsar D.S."/>
        </authorList>
    </citation>
    <scope>NUCLEOTIDE SEQUENCE</scope>
</reference>
<dbReference type="KEGG" id="hro:HELRODRAFT_123852"/>
<evidence type="ECO:0000313" key="4">
    <source>
        <dbReference type="EMBL" id="ESO06126.1"/>
    </source>
</evidence>
<feature type="repeat" description="ANK" evidence="3">
    <location>
        <begin position="1"/>
        <end position="28"/>
    </location>
</feature>
<dbReference type="EMBL" id="AMQM01000560">
    <property type="status" value="NOT_ANNOTATED_CDS"/>
    <property type="molecule type" value="Genomic_DNA"/>
</dbReference>
<dbReference type="OMA" id="HSADNNG"/>
<dbReference type="PANTHER" id="PTHR24171">
    <property type="entry name" value="ANKYRIN REPEAT DOMAIN-CONTAINING PROTEIN 39-RELATED"/>
    <property type="match status" value="1"/>
</dbReference>
<dbReference type="SUPFAM" id="SSF48403">
    <property type="entry name" value="Ankyrin repeat"/>
    <property type="match status" value="1"/>
</dbReference>
<evidence type="ECO:0000313" key="6">
    <source>
        <dbReference type="Proteomes" id="UP000015101"/>
    </source>
</evidence>
<dbReference type="RefSeq" id="XP_009015494.1">
    <property type="nucleotide sequence ID" value="XM_009017246.1"/>
</dbReference>
<dbReference type="GO" id="GO:0045944">
    <property type="term" value="P:positive regulation of transcription by RNA polymerase II"/>
    <property type="evidence" value="ECO:0000318"/>
    <property type="project" value="GO_Central"/>
</dbReference>
<organism evidence="5 6">
    <name type="scientific">Helobdella robusta</name>
    <name type="common">Californian leech</name>
    <dbReference type="NCBI Taxonomy" id="6412"/>
    <lineage>
        <taxon>Eukaryota</taxon>
        <taxon>Metazoa</taxon>
        <taxon>Spiralia</taxon>
        <taxon>Lophotrochozoa</taxon>
        <taxon>Annelida</taxon>
        <taxon>Clitellata</taxon>
        <taxon>Hirudinea</taxon>
        <taxon>Rhynchobdellida</taxon>
        <taxon>Glossiphoniidae</taxon>
        <taxon>Helobdella</taxon>
    </lineage>
</organism>
<dbReference type="eggNOG" id="KOG4177">
    <property type="taxonomic scope" value="Eukaryota"/>
</dbReference>
<dbReference type="AlphaFoldDB" id="T1EGZ3"/>
<proteinExistence type="predicted"/>
<dbReference type="InterPro" id="IPR036770">
    <property type="entry name" value="Ankyrin_rpt-contain_sf"/>
</dbReference>
<dbReference type="GeneID" id="20195843"/>
<sequence>LHISVDLGFIDTIEALIYHNADPNTVNSNGETPILIATKRSNWTALRMLLAKGGNPNLTDRFGNAALHIASLYGHLQMVKLLLKHGAELNQKGNMGATPPYIAAREGHVHLVQDIRLINIKIPCLTDKKEKGIIHIASEHGHVETVLALVDQFKADINLKDSDGNTPLH</sequence>
<dbReference type="HOGENOM" id="CLU_000134_18_9_1"/>
<dbReference type="OrthoDB" id="9984784at2759"/>
<reference evidence="4 6" key="2">
    <citation type="journal article" date="2013" name="Nature">
        <title>Insights into bilaterian evolution from three spiralian genomes.</title>
        <authorList>
            <person name="Simakov O."/>
            <person name="Marletaz F."/>
            <person name="Cho S.J."/>
            <person name="Edsinger-Gonzales E."/>
            <person name="Havlak P."/>
            <person name="Hellsten U."/>
            <person name="Kuo D.H."/>
            <person name="Larsson T."/>
            <person name="Lv J."/>
            <person name="Arendt D."/>
            <person name="Savage R."/>
            <person name="Osoegawa K."/>
            <person name="de Jong P."/>
            <person name="Grimwood J."/>
            <person name="Chapman J.A."/>
            <person name="Shapiro H."/>
            <person name="Aerts A."/>
            <person name="Otillar R.P."/>
            <person name="Terry A.Y."/>
            <person name="Boore J.L."/>
            <person name="Grigoriev I.V."/>
            <person name="Lindberg D.R."/>
            <person name="Seaver E.C."/>
            <person name="Weisblat D.A."/>
            <person name="Putnam N.H."/>
            <person name="Rokhsar D.S."/>
        </authorList>
    </citation>
    <scope>NUCLEOTIDE SEQUENCE</scope>
</reference>
<evidence type="ECO:0000256" key="1">
    <source>
        <dbReference type="ARBA" id="ARBA00022737"/>
    </source>
</evidence>
<dbReference type="GO" id="GO:0005634">
    <property type="term" value="C:nucleus"/>
    <property type="evidence" value="ECO:0000318"/>
    <property type="project" value="GO_Central"/>
</dbReference>
<feature type="repeat" description="ANK" evidence="3">
    <location>
        <begin position="62"/>
        <end position="94"/>
    </location>
</feature>
<dbReference type="Proteomes" id="UP000015101">
    <property type="component" value="Unassembled WGS sequence"/>
</dbReference>
<dbReference type="EMBL" id="KB096324">
    <property type="protein sequence ID" value="ESO06126.1"/>
    <property type="molecule type" value="Genomic_DNA"/>
</dbReference>
<keyword evidence="2 3" id="KW-0040">ANK repeat</keyword>
<reference evidence="5" key="3">
    <citation type="submission" date="2015-06" db="UniProtKB">
        <authorList>
            <consortium name="EnsemblMetazoa"/>
        </authorList>
    </citation>
    <scope>IDENTIFICATION</scope>
</reference>
<dbReference type="Gene3D" id="1.25.40.20">
    <property type="entry name" value="Ankyrin repeat-containing domain"/>
    <property type="match status" value="3"/>
</dbReference>
<dbReference type="PROSITE" id="PS50088">
    <property type="entry name" value="ANK_REPEAT"/>
    <property type="match status" value="3"/>
</dbReference>
<dbReference type="STRING" id="6412.T1EGZ3"/>
<evidence type="ECO:0000313" key="5">
    <source>
        <dbReference type="EnsemblMetazoa" id="HelroP123852"/>
    </source>
</evidence>
<name>T1EGZ3_HELRO</name>
<keyword evidence="6" id="KW-1185">Reference proteome</keyword>
<dbReference type="InParanoid" id="T1EGZ3"/>
<evidence type="ECO:0000256" key="3">
    <source>
        <dbReference type="PROSITE-ProRule" id="PRU00023"/>
    </source>
</evidence>
<dbReference type="InterPro" id="IPR002110">
    <property type="entry name" value="Ankyrin_rpt"/>
</dbReference>
<keyword evidence="1" id="KW-0677">Repeat</keyword>
<dbReference type="Pfam" id="PF12796">
    <property type="entry name" value="Ank_2"/>
    <property type="match status" value="2"/>
</dbReference>